<dbReference type="EMBL" id="BLXT01006930">
    <property type="protein sequence ID" value="GFO34737.1"/>
    <property type="molecule type" value="Genomic_DNA"/>
</dbReference>
<reference evidence="2 3" key="1">
    <citation type="journal article" date="2021" name="Elife">
        <title>Chloroplast acquisition without the gene transfer in kleptoplastic sea slugs, Plakobranchus ocellatus.</title>
        <authorList>
            <person name="Maeda T."/>
            <person name="Takahashi S."/>
            <person name="Yoshida T."/>
            <person name="Shimamura S."/>
            <person name="Takaki Y."/>
            <person name="Nagai Y."/>
            <person name="Toyoda A."/>
            <person name="Suzuki Y."/>
            <person name="Arimoto A."/>
            <person name="Ishii H."/>
            <person name="Satoh N."/>
            <person name="Nishiyama T."/>
            <person name="Hasebe M."/>
            <person name="Maruyama T."/>
            <person name="Minagawa J."/>
            <person name="Obokata J."/>
            <person name="Shigenobu S."/>
        </authorList>
    </citation>
    <scope>NUCLEOTIDE SEQUENCE [LARGE SCALE GENOMIC DNA]</scope>
</reference>
<name>A0AAV4CS66_9GAST</name>
<dbReference type="Proteomes" id="UP000735302">
    <property type="component" value="Unassembled WGS sequence"/>
</dbReference>
<protein>
    <submittedName>
        <fullName evidence="2">Uncharacterized protein</fullName>
    </submittedName>
</protein>
<keyword evidence="1" id="KW-1133">Transmembrane helix</keyword>
<accession>A0AAV4CS66</accession>
<keyword evidence="1" id="KW-0472">Membrane</keyword>
<gene>
    <name evidence="2" type="ORF">PoB_006124200</name>
</gene>
<keyword evidence="1" id="KW-0812">Transmembrane</keyword>
<proteinExistence type="predicted"/>
<keyword evidence="3" id="KW-1185">Reference proteome</keyword>
<organism evidence="2 3">
    <name type="scientific">Plakobranchus ocellatus</name>
    <dbReference type="NCBI Taxonomy" id="259542"/>
    <lineage>
        <taxon>Eukaryota</taxon>
        <taxon>Metazoa</taxon>
        <taxon>Spiralia</taxon>
        <taxon>Lophotrochozoa</taxon>
        <taxon>Mollusca</taxon>
        <taxon>Gastropoda</taxon>
        <taxon>Heterobranchia</taxon>
        <taxon>Euthyneura</taxon>
        <taxon>Panpulmonata</taxon>
        <taxon>Sacoglossa</taxon>
        <taxon>Placobranchoidea</taxon>
        <taxon>Plakobranchidae</taxon>
        <taxon>Plakobranchus</taxon>
    </lineage>
</organism>
<evidence type="ECO:0000313" key="2">
    <source>
        <dbReference type="EMBL" id="GFO34737.1"/>
    </source>
</evidence>
<feature type="transmembrane region" description="Helical" evidence="1">
    <location>
        <begin position="91"/>
        <end position="110"/>
    </location>
</feature>
<evidence type="ECO:0000256" key="1">
    <source>
        <dbReference type="SAM" id="Phobius"/>
    </source>
</evidence>
<sequence length="155" mass="17370">MNFSPQTLYQTAQNILQSSQVYMNLKISNITQPDDPGDPQVLQLLGRFTAHCGLDLDTALAIYRGGRNCFHYKLFRKSVADEKVKQCITVLSLWLPAAVIGYSLIGLITLSHTFQSRDPLAIALPGVNLQTLCERTDLQTTMVSRLTIVHYILFI</sequence>
<comment type="caution">
    <text evidence="2">The sequence shown here is derived from an EMBL/GenBank/DDBJ whole genome shotgun (WGS) entry which is preliminary data.</text>
</comment>
<dbReference type="AlphaFoldDB" id="A0AAV4CS66"/>
<evidence type="ECO:0000313" key="3">
    <source>
        <dbReference type="Proteomes" id="UP000735302"/>
    </source>
</evidence>